<organism evidence="1 2">
    <name type="scientific">Nitrosospira multiformis (strain ATCC 25196 / NCIMB 11849 / C 71)</name>
    <dbReference type="NCBI Taxonomy" id="323848"/>
    <lineage>
        <taxon>Bacteria</taxon>
        <taxon>Pseudomonadati</taxon>
        <taxon>Pseudomonadota</taxon>
        <taxon>Betaproteobacteria</taxon>
        <taxon>Nitrosomonadales</taxon>
        <taxon>Nitrosomonadaceae</taxon>
        <taxon>Nitrosospira</taxon>
    </lineage>
</organism>
<protein>
    <submittedName>
        <fullName evidence="1">Uncharacterized protein</fullName>
    </submittedName>
</protein>
<dbReference type="HOGENOM" id="CLU_862715_0_0_4"/>
<dbReference type="EMBL" id="CP000103">
    <property type="protein sequence ID" value="ABB75515.1"/>
    <property type="molecule type" value="Genomic_DNA"/>
</dbReference>
<sequence length="318" mass="35941">MNRMDYACFYRRSVSATRIVNEIPFFDIFVSAFNSSDRVRVVFDQIRANKKIWLIHPEYGYLPLEEPSGGEVVRPLNLDEVGQVNSLISAMGDLTNKTLCIDVTGFMRHVLAFLIVKLAYLGLREFQAVYSEPQYYMKHEDTHFTTTTSGTVRPVRGMAGSNSSTSRDYLLLGVGFDNRLVNEVASTHDNAVVFPIFAFPSLSPDMYQQSVIRAAESGEVALSNDWRTNRRFAPANDPFATAAVIQEIVRDIDRKEVGANIYLSPLATKVQVLGFTIFWILEGRARSRVSLILPECVTYARETSSGINRLWVYTVEMF</sequence>
<reference evidence="1 2" key="2">
    <citation type="journal article" date="2008" name="Appl. Environ. Microbiol.">
        <title>Complete genome sequence of Nitrosospira multiformis, an ammonia-oxidizing bacterium from the soil environment.</title>
        <authorList>
            <person name="Norton J.M."/>
            <person name="Klotz M.G."/>
            <person name="Stein L.Y."/>
            <person name="Arp D.J."/>
            <person name="Bottomley P.J."/>
            <person name="Chain P.S."/>
            <person name="Hauser L.J."/>
            <person name="Land M.L."/>
            <person name="Larimer F.W."/>
            <person name="Shin M.W."/>
            <person name="Starkenburg S.R."/>
        </authorList>
    </citation>
    <scope>NUCLEOTIDE SEQUENCE [LARGE SCALE GENOMIC DNA]</scope>
    <source>
        <strain evidence="2">ATCC 25196 / NCIMB 11849 / C 71</strain>
    </source>
</reference>
<dbReference type="Proteomes" id="UP000002718">
    <property type="component" value="Chromosome"/>
</dbReference>
<accession>Q2Y6V6</accession>
<name>Q2Y6V6_NITMU</name>
<evidence type="ECO:0000313" key="1">
    <source>
        <dbReference type="EMBL" id="ABB75515.1"/>
    </source>
</evidence>
<dbReference type="AlphaFoldDB" id="Q2Y6V6"/>
<dbReference type="KEGG" id="nmu:Nmul_A2223"/>
<evidence type="ECO:0000313" key="2">
    <source>
        <dbReference type="Proteomes" id="UP000002718"/>
    </source>
</evidence>
<proteinExistence type="predicted"/>
<dbReference type="STRING" id="323848.Nmul_A2223"/>
<reference evidence="2" key="1">
    <citation type="submission" date="2005-08" db="EMBL/GenBank/DDBJ databases">
        <title>Complete sequence of chromosome 1 of Nitrosospira multiformis ATCC 25196.</title>
        <authorList>
            <person name="Copeland A."/>
            <person name="Lucas S."/>
            <person name="Lapidus A."/>
            <person name="Barry K."/>
            <person name="Detter J.C."/>
            <person name="Glavina T."/>
            <person name="Hammon N."/>
            <person name="Israni S."/>
            <person name="Pitluck S."/>
            <person name="Chain P."/>
            <person name="Malfatti S."/>
            <person name="Shin M."/>
            <person name="Vergez L."/>
            <person name="Schmutz J."/>
            <person name="Larimer F."/>
            <person name="Land M."/>
            <person name="Hauser L."/>
            <person name="Kyrpides N."/>
            <person name="Lykidis A."/>
            <person name="Richardson P."/>
        </authorList>
    </citation>
    <scope>NUCLEOTIDE SEQUENCE [LARGE SCALE GENOMIC DNA]</scope>
    <source>
        <strain evidence="2">ATCC 25196 / NCIMB 11849 / C 71</strain>
    </source>
</reference>
<dbReference type="eggNOG" id="ENOG502Z8VI">
    <property type="taxonomic scope" value="Bacteria"/>
</dbReference>
<gene>
    <name evidence="1" type="ordered locus">Nmul_A2223</name>
</gene>
<keyword evidence="2" id="KW-1185">Reference proteome</keyword>